<feature type="chain" id="PRO_5043024788" description="Pectinesterase inhibitor domain-containing protein" evidence="2">
    <location>
        <begin position="24"/>
        <end position="197"/>
    </location>
</feature>
<dbReference type="GO" id="GO:0046910">
    <property type="term" value="F:pectinesterase inhibitor activity"/>
    <property type="evidence" value="ECO:0007669"/>
    <property type="project" value="UniProtKB-ARBA"/>
</dbReference>
<dbReference type="PANTHER" id="PTHR31080">
    <property type="entry name" value="PECTINESTERASE INHIBITOR-LIKE"/>
    <property type="match status" value="1"/>
</dbReference>
<comment type="caution">
    <text evidence="4">The sequence shown here is derived from an EMBL/GenBank/DDBJ whole genome shotgun (WGS) entry which is preliminary data.</text>
</comment>
<dbReference type="AlphaFoldDB" id="A0AAP0K0Y1"/>
<gene>
    <name evidence="4" type="ORF">Syun_012670</name>
</gene>
<dbReference type="InterPro" id="IPR035513">
    <property type="entry name" value="Invertase/methylesterase_inhib"/>
</dbReference>
<evidence type="ECO:0000256" key="1">
    <source>
        <dbReference type="ARBA" id="ARBA00022729"/>
    </source>
</evidence>
<dbReference type="FunFam" id="1.20.140.40:FF:000005">
    <property type="entry name" value="Pectin methylesterase inhibitor 1"/>
    <property type="match status" value="1"/>
</dbReference>
<proteinExistence type="predicted"/>
<evidence type="ECO:0000313" key="4">
    <source>
        <dbReference type="EMBL" id="KAK9143270.1"/>
    </source>
</evidence>
<dbReference type="SUPFAM" id="SSF101148">
    <property type="entry name" value="Plant invertase/pectin methylesterase inhibitor"/>
    <property type="match status" value="1"/>
</dbReference>
<dbReference type="SMART" id="SM00856">
    <property type="entry name" value="PMEI"/>
    <property type="match status" value="1"/>
</dbReference>
<dbReference type="CDD" id="cd15798">
    <property type="entry name" value="PMEI-like_3"/>
    <property type="match status" value="1"/>
</dbReference>
<dbReference type="Gene3D" id="1.20.140.40">
    <property type="entry name" value="Invertase/pectin methylesterase inhibitor family protein"/>
    <property type="match status" value="1"/>
</dbReference>
<feature type="signal peptide" evidence="2">
    <location>
        <begin position="1"/>
        <end position="23"/>
    </location>
</feature>
<dbReference type="NCBIfam" id="TIGR01614">
    <property type="entry name" value="PME_inhib"/>
    <property type="match status" value="1"/>
</dbReference>
<evidence type="ECO:0000256" key="2">
    <source>
        <dbReference type="SAM" id="SignalP"/>
    </source>
</evidence>
<dbReference type="PANTHER" id="PTHR31080:SF117">
    <property type="entry name" value="PLANT INVERTASE_PECTIN METHYLESTERASE INHIBITOR SUPERFAMILY PROTEIN"/>
    <property type="match status" value="1"/>
</dbReference>
<dbReference type="Pfam" id="PF04043">
    <property type="entry name" value="PMEI"/>
    <property type="match status" value="1"/>
</dbReference>
<name>A0AAP0K0Y1_9MAGN</name>
<dbReference type="InterPro" id="IPR051955">
    <property type="entry name" value="PME_Inhibitor"/>
</dbReference>
<organism evidence="4 5">
    <name type="scientific">Stephania yunnanensis</name>
    <dbReference type="NCBI Taxonomy" id="152371"/>
    <lineage>
        <taxon>Eukaryota</taxon>
        <taxon>Viridiplantae</taxon>
        <taxon>Streptophyta</taxon>
        <taxon>Embryophyta</taxon>
        <taxon>Tracheophyta</taxon>
        <taxon>Spermatophyta</taxon>
        <taxon>Magnoliopsida</taxon>
        <taxon>Ranunculales</taxon>
        <taxon>Menispermaceae</taxon>
        <taxon>Menispermoideae</taxon>
        <taxon>Cissampelideae</taxon>
        <taxon>Stephania</taxon>
    </lineage>
</organism>
<evidence type="ECO:0000313" key="5">
    <source>
        <dbReference type="Proteomes" id="UP001420932"/>
    </source>
</evidence>
<sequence length="197" mass="21049">MSFSSTLASTILLVLLFFSSASSRPISTNTEFIRHSCVTTTYPTLCITSLSTHATAIQTSPKLLAHAALSVTLTSARTTSAAMSALLLNHKGLRPREVAAMRDCVETMGDSVDELRRSIGEMGHLLTSNIAMQMSDIQTWVSAALTEEDTCMDGFAEEGLGGTLKSVVRGRIVNVAHLTSNALALVNHLASLQHVFP</sequence>
<dbReference type="EMBL" id="JBBNAF010000005">
    <property type="protein sequence ID" value="KAK9143270.1"/>
    <property type="molecule type" value="Genomic_DNA"/>
</dbReference>
<dbReference type="InterPro" id="IPR006501">
    <property type="entry name" value="Pectinesterase_inhib_dom"/>
</dbReference>
<dbReference type="Proteomes" id="UP001420932">
    <property type="component" value="Unassembled WGS sequence"/>
</dbReference>
<protein>
    <recommendedName>
        <fullName evidence="3">Pectinesterase inhibitor domain-containing protein</fullName>
    </recommendedName>
</protein>
<keyword evidence="1 2" id="KW-0732">Signal</keyword>
<evidence type="ECO:0000259" key="3">
    <source>
        <dbReference type="SMART" id="SM00856"/>
    </source>
</evidence>
<feature type="domain" description="Pectinesterase inhibitor" evidence="3">
    <location>
        <begin position="28"/>
        <end position="185"/>
    </location>
</feature>
<accession>A0AAP0K0Y1</accession>
<keyword evidence="5" id="KW-1185">Reference proteome</keyword>
<reference evidence="4 5" key="1">
    <citation type="submission" date="2024-01" db="EMBL/GenBank/DDBJ databases">
        <title>Genome assemblies of Stephania.</title>
        <authorList>
            <person name="Yang L."/>
        </authorList>
    </citation>
    <scope>NUCLEOTIDE SEQUENCE [LARGE SCALE GENOMIC DNA]</scope>
    <source>
        <strain evidence="4">YNDBR</strain>
        <tissue evidence="4">Leaf</tissue>
    </source>
</reference>